<organism evidence="3 5">
    <name type="scientific">Puccinia graminis f. sp. tritici</name>
    <dbReference type="NCBI Taxonomy" id="56615"/>
    <lineage>
        <taxon>Eukaryota</taxon>
        <taxon>Fungi</taxon>
        <taxon>Dikarya</taxon>
        <taxon>Basidiomycota</taxon>
        <taxon>Pucciniomycotina</taxon>
        <taxon>Pucciniomycetes</taxon>
        <taxon>Pucciniales</taxon>
        <taxon>Pucciniaceae</taxon>
        <taxon>Puccinia</taxon>
    </lineage>
</organism>
<keyword evidence="4" id="KW-1185">Reference proteome</keyword>
<dbReference type="AlphaFoldDB" id="A0A5B0S7P2"/>
<proteinExistence type="predicted"/>
<protein>
    <submittedName>
        <fullName evidence="3">Uncharacterized protein</fullName>
    </submittedName>
</protein>
<name>A0A5B0S7P2_PUCGR</name>
<gene>
    <name evidence="2" type="ORF">PGT21_008478</name>
    <name evidence="3" type="ORF">PGTUg99_030144</name>
</gene>
<comment type="caution">
    <text evidence="3">The sequence shown here is derived from an EMBL/GenBank/DDBJ whole genome shotgun (WGS) entry which is preliminary data.</text>
</comment>
<evidence type="ECO:0000313" key="2">
    <source>
        <dbReference type="EMBL" id="KAA1097484.1"/>
    </source>
</evidence>
<feature type="region of interest" description="Disordered" evidence="1">
    <location>
        <begin position="24"/>
        <end position="44"/>
    </location>
</feature>
<evidence type="ECO:0000256" key="1">
    <source>
        <dbReference type="SAM" id="MobiDB-lite"/>
    </source>
</evidence>
<dbReference type="Proteomes" id="UP000324748">
    <property type="component" value="Unassembled WGS sequence"/>
</dbReference>
<evidence type="ECO:0000313" key="4">
    <source>
        <dbReference type="Proteomes" id="UP000324748"/>
    </source>
</evidence>
<accession>A0A5B0S7P2</accession>
<evidence type="ECO:0000313" key="5">
    <source>
        <dbReference type="Proteomes" id="UP000325313"/>
    </source>
</evidence>
<dbReference type="Proteomes" id="UP000325313">
    <property type="component" value="Unassembled WGS sequence"/>
</dbReference>
<sequence>MISDRGCFICSSAPPVSCQRSQASALVHKNNNNHNNRNQKSKPEDYIQEIERDSQISEAASSSSCWVA</sequence>
<dbReference type="EMBL" id="VDEP01000069">
    <property type="protein sequence ID" value="KAA1134151.1"/>
    <property type="molecule type" value="Genomic_DNA"/>
</dbReference>
<evidence type="ECO:0000313" key="3">
    <source>
        <dbReference type="EMBL" id="KAA1134151.1"/>
    </source>
</evidence>
<reference evidence="4 5" key="1">
    <citation type="submission" date="2019-05" db="EMBL/GenBank/DDBJ databases">
        <title>Emergence of the Ug99 lineage of the wheat stem rust pathogen through somatic hybridization.</title>
        <authorList>
            <person name="Li F."/>
            <person name="Upadhyaya N.M."/>
            <person name="Sperschneider J."/>
            <person name="Matny O."/>
            <person name="Nguyen-Phuc H."/>
            <person name="Mago R."/>
            <person name="Raley C."/>
            <person name="Miller M.E."/>
            <person name="Silverstein K.A.T."/>
            <person name="Henningsen E."/>
            <person name="Hirsch C.D."/>
            <person name="Visser B."/>
            <person name="Pretorius Z.A."/>
            <person name="Steffenson B.J."/>
            <person name="Schwessinger B."/>
            <person name="Dodds P.N."/>
            <person name="Figueroa M."/>
        </authorList>
    </citation>
    <scope>NUCLEOTIDE SEQUENCE [LARGE SCALE GENOMIC DNA]</scope>
    <source>
        <strain evidence="2">21-0</strain>
        <strain evidence="3 5">Ug99</strain>
    </source>
</reference>
<dbReference type="EMBL" id="VSWC01000066">
    <property type="protein sequence ID" value="KAA1097484.1"/>
    <property type="molecule type" value="Genomic_DNA"/>
</dbReference>